<sequence length="228" mass="24367">MTQNLPLPAILTDLSPEVAEEAKQCALEIIAAGDLVWQREMVAANDGNISARLSNGWILCTPTGISKRGMTLADLVLLDPSGAVIAGENHPSSEVKMHLRVYELAPEVHGVVHAHPTFATVFAVNGAAPPTDLVAETVVLMPTIPVAPFAVPSTQEVPDSISAIVPQSSVCLLEHHGALSWGGSVMDAYYQMERLEHVSKLGFYCKLIGADRSIAPERLAQIKEVFSL</sequence>
<evidence type="ECO:0000256" key="2">
    <source>
        <dbReference type="ARBA" id="ARBA00023239"/>
    </source>
</evidence>
<dbReference type="RefSeq" id="WP_047262659.1">
    <property type="nucleotide sequence ID" value="NZ_CP011542.1"/>
</dbReference>
<dbReference type="PANTHER" id="PTHR22789">
    <property type="entry name" value="FUCULOSE PHOSPHATE ALDOLASE"/>
    <property type="match status" value="1"/>
</dbReference>
<dbReference type="Pfam" id="PF00596">
    <property type="entry name" value="Aldolase_II"/>
    <property type="match status" value="1"/>
</dbReference>
<dbReference type="EC" id="4.1.2.17" evidence="4"/>
<name>A0A0G3GZW7_9CORY</name>
<keyword evidence="1" id="KW-0479">Metal-binding</keyword>
<dbReference type="GO" id="GO:0019323">
    <property type="term" value="P:pentose catabolic process"/>
    <property type="evidence" value="ECO:0007669"/>
    <property type="project" value="TreeGrafter"/>
</dbReference>
<dbReference type="GO" id="GO:0008738">
    <property type="term" value="F:L-fuculose-phosphate aldolase activity"/>
    <property type="evidence" value="ECO:0007669"/>
    <property type="project" value="UniProtKB-EC"/>
</dbReference>
<reference evidence="4 5" key="1">
    <citation type="journal article" date="2015" name="Genome Announc.">
        <title>Complete Genome Sequence of the Type Strain Corynebacterium mustelae DSM 45274, Isolated from Various Tissues of a Male Ferret with Lethal Sepsis.</title>
        <authorList>
            <person name="Ruckert C."/>
            <person name="Eimer J."/>
            <person name="Winkler A."/>
            <person name="Tauch A."/>
        </authorList>
    </citation>
    <scope>NUCLEOTIDE SEQUENCE [LARGE SCALE GENOMIC DNA]</scope>
    <source>
        <strain evidence="4 5">DSM 45274</strain>
    </source>
</reference>
<evidence type="ECO:0000259" key="3">
    <source>
        <dbReference type="SMART" id="SM01007"/>
    </source>
</evidence>
<reference evidence="5" key="2">
    <citation type="submission" date="2015-05" db="EMBL/GenBank/DDBJ databases">
        <title>Complete genome sequence of Corynebacterium mustelae DSM 45274, isolated from various tissues of a male ferret with lethal sepsis.</title>
        <authorList>
            <person name="Ruckert C."/>
            <person name="Albersmeier A."/>
            <person name="Winkler A."/>
            <person name="Tauch A."/>
        </authorList>
    </citation>
    <scope>NUCLEOTIDE SEQUENCE [LARGE SCALE GENOMIC DNA]</scope>
    <source>
        <strain evidence="5">DSM 45274</strain>
    </source>
</reference>
<dbReference type="Gene3D" id="3.40.225.10">
    <property type="entry name" value="Class II aldolase/adducin N-terminal domain"/>
    <property type="match status" value="1"/>
</dbReference>
<dbReference type="KEGG" id="cmv:CMUST_11825"/>
<dbReference type="OrthoDB" id="9786287at2"/>
<keyword evidence="2 4" id="KW-0456">Lyase</keyword>
<dbReference type="GO" id="GO:0046872">
    <property type="term" value="F:metal ion binding"/>
    <property type="evidence" value="ECO:0007669"/>
    <property type="project" value="UniProtKB-KW"/>
</dbReference>
<dbReference type="GO" id="GO:0005829">
    <property type="term" value="C:cytosol"/>
    <property type="evidence" value="ECO:0007669"/>
    <property type="project" value="TreeGrafter"/>
</dbReference>
<proteinExistence type="predicted"/>
<dbReference type="EMBL" id="CP011542">
    <property type="protein sequence ID" value="AKK06676.1"/>
    <property type="molecule type" value="Genomic_DNA"/>
</dbReference>
<dbReference type="InterPro" id="IPR050197">
    <property type="entry name" value="Aldolase_class_II_sugar_metab"/>
</dbReference>
<dbReference type="Proteomes" id="UP000035199">
    <property type="component" value="Chromosome"/>
</dbReference>
<dbReference type="SMART" id="SM01007">
    <property type="entry name" value="Aldolase_II"/>
    <property type="match status" value="1"/>
</dbReference>
<dbReference type="STRING" id="571915.CMUST_11825"/>
<protein>
    <submittedName>
        <fullName evidence="4">Ribulose-5-phosphate 4-epimerase-like epimerase or aldolase</fullName>
        <ecNumber evidence="4">4.1.2.17</ecNumber>
    </submittedName>
</protein>
<evidence type="ECO:0000313" key="4">
    <source>
        <dbReference type="EMBL" id="AKK06676.1"/>
    </source>
</evidence>
<evidence type="ECO:0000256" key="1">
    <source>
        <dbReference type="ARBA" id="ARBA00022723"/>
    </source>
</evidence>
<evidence type="ECO:0000313" key="5">
    <source>
        <dbReference type="Proteomes" id="UP000035199"/>
    </source>
</evidence>
<organism evidence="4 5">
    <name type="scientific">Corynebacterium mustelae</name>
    <dbReference type="NCBI Taxonomy" id="571915"/>
    <lineage>
        <taxon>Bacteria</taxon>
        <taxon>Bacillati</taxon>
        <taxon>Actinomycetota</taxon>
        <taxon>Actinomycetes</taxon>
        <taxon>Mycobacteriales</taxon>
        <taxon>Corynebacteriaceae</taxon>
        <taxon>Corynebacterium</taxon>
    </lineage>
</organism>
<gene>
    <name evidence="4" type="ORF">CMUST_11825</name>
</gene>
<feature type="domain" description="Class II aldolase/adducin N-terminal" evidence="3">
    <location>
        <begin position="27"/>
        <end position="203"/>
    </location>
</feature>
<dbReference type="SUPFAM" id="SSF53639">
    <property type="entry name" value="AraD/HMP-PK domain-like"/>
    <property type="match status" value="1"/>
</dbReference>
<dbReference type="PATRIC" id="fig|571915.4.peg.2525"/>
<dbReference type="InterPro" id="IPR001303">
    <property type="entry name" value="Aldolase_II/adducin_N"/>
</dbReference>
<accession>A0A0G3GZW7</accession>
<dbReference type="InterPro" id="IPR036409">
    <property type="entry name" value="Aldolase_II/adducin_N_sf"/>
</dbReference>
<dbReference type="PANTHER" id="PTHR22789:SF0">
    <property type="entry name" value="3-OXO-TETRONATE 4-PHOSPHATE DECARBOXYLASE-RELATED"/>
    <property type="match status" value="1"/>
</dbReference>
<keyword evidence="5" id="KW-1185">Reference proteome</keyword>
<dbReference type="AlphaFoldDB" id="A0A0G3GZW7"/>